<proteinExistence type="predicted"/>
<reference evidence="2" key="1">
    <citation type="submission" date="2020-05" db="UniProtKB">
        <authorList>
            <consortium name="EnsemblMetazoa"/>
        </authorList>
    </citation>
    <scope>IDENTIFICATION</scope>
    <source>
        <strain evidence="2">BB02</strain>
    </source>
</reference>
<gene>
    <name evidence="2" type="primary">106055608</name>
</gene>
<organism evidence="2 3">
    <name type="scientific">Biomphalaria glabrata</name>
    <name type="common">Bloodfluke planorb</name>
    <name type="synonym">Freshwater snail</name>
    <dbReference type="NCBI Taxonomy" id="6526"/>
    <lineage>
        <taxon>Eukaryota</taxon>
        <taxon>Metazoa</taxon>
        <taxon>Spiralia</taxon>
        <taxon>Lophotrochozoa</taxon>
        <taxon>Mollusca</taxon>
        <taxon>Gastropoda</taxon>
        <taxon>Heterobranchia</taxon>
        <taxon>Euthyneura</taxon>
        <taxon>Panpulmonata</taxon>
        <taxon>Hygrophila</taxon>
        <taxon>Lymnaeoidea</taxon>
        <taxon>Planorbidae</taxon>
        <taxon>Biomphalaria</taxon>
    </lineage>
</organism>
<dbReference type="KEGG" id="bgt:106055608"/>
<sequence length="124" mass="13114">MNTSSLLVLGVAVLCGVSALVCPRCVHQADPASCTDTRTCSNATADICHLSITTSNGHHRVLYNCQIAANCHLHETQHCDLTVDGHCNFCCDSLDSCKIQRDGIFGDVMSTTADVETSTTTAAP</sequence>
<keyword evidence="1" id="KW-0732">Signal</keyword>
<dbReference type="OrthoDB" id="10305884at2759"/>
<accession>A0A2C9LDB3</accession>
<name>A0A2C9LDB3_BIOGL</name>
<feature type="signal peptide" evidence="1">
    <location>
        <begin position="1"/>
        <end position="19"/>
    </location>
</feature>
<evidence type="ECO:0008006" key="4">
    <source>
        <dbReference type="Google" id="ProtNLM"/>
    </source>
</evidence>
<feature type="chain" id="PRO_5012519318" description="Secreted protein" evidence="1">
    <location>
        <begin position="20"/>
        <end position="124"/>
    </location>
</feature>
<protein>
    <recommendedName>
        <fullName evidence="4">Secreted protein</fullName>
    </recommendedName>
</protein>
<evidence type="ECO:0000313" key="2">
    <source>
        <dbReference type="EnsemblMetazoa" id="BGLB029816-PA"/>
    </source>
</evidence>
<evidence type="ECO:0000256" key="1">
    <source>
        <dbReference type="SAM" id="SignalP"/>
    </source>
</evidence>
<dbReference type="VEuPathDB" id="VectorBase:BGLB029816"/>
<dbReference type="RefSeq" id="XP_013067383.2">
    <property type="nucleotide sequence ID" value="XM_013211929.2"/>
</dbReference>
<dbReference type="Proteomes" id="UP000076420">
    <property type="component" value="Unassembled WGS sequence"/>
</dbReference>
<dbReference type="AlphaFoldDB" id="A0A2C9LDB3"/>
<dbReference type="VEuPathDB" id="VectorBase:BGLAX_050662"/>
<dbReference type="EnsemblMetazoa" id="BGLB029816-RA">
    <property type="protein sequence ID" value="BGLB029816-PA"/>
    <property type="gene ID" value="BGLB029816"/>
</dbReference>
<evidence type="ECO:0000313" key="3">
    <source>
        <dbReference type="Proteomes" id="UP000076420"/>
    </source>
</evidence>